<dbReference type="SMART" id="SM00900">
    <property type="entry name" value="FMN_bind"/>
    <property type="match status" value="1"/>
</dbReference>
<dbReference type="EMBL" id="MPNX01000004">
    <property type="protein sequence ID" value="OOY35485.1"/>
    <property type="molecule type" value="Genomic_DNA"/>
</dbReference>
<evidence type="ECO:0000256" key="3">
    <source>
        <dbReference type="ARBA" id="ARBA00022630"/>
    </source>
</evidence>
<keyword evidence="6" id="KW-1278">Translocase</keyword>
<accession>A0A0B0HCX6</accession>
<dbReference type="EMBL" id="JRAA01000001">
    <property type="protein sequence ID" value="KHF26442.1"/>
    <property type="molecule type" value="Genomic_DNA"/>
</dbReference>
<evidence type="ECO:0000256" key="4">
    <source>
        <dbReference type="ARBA" id="ARBA00022643"/>
    </source>
</evidence>
<keyword evidence="2 6" id="KW-0597">Phosphoprotein</keyword>
<dbReference type="eggNOG" id="COG4659">
    <property type="taxonomic scope" value="Bacteria"/>
</dbReference>
<dbReference type="EC" id="7.-.-.-" evidence="6"/>
<dbReference type="GO" id="GO:0022900">
    <property type="term" value="P:electron transport chain"/>
    <property type="evidence" value="ECO:0007669"/>
    <property type="project" value="UniProtKB-UniRule"/>
</dbReference>
<name>A0A0B0HCX6_SOVGS</name>
<dbReference type="Pfam" id="PF04205">
    <property type="entry name" value="FMN_bind"/>
    <property type="match status" value="1"/>
</dbReference>
<dbReference type="AlphaFoldDB" id="A0A0B0HCX6"/>
<feature type="modified residue" description="FMN phosphoryl threonine" evidence="6">
    <location>
        <position position="194"/>
    </location>
</feature>
<dbReference type="InterPro" id="IPR010209">
    <property type="entry name" value="Ion_transpt_RnfG/RsxG"/>
</dbReference>
<feature type="domain" description="FMN-binding" evidence="8">
    <location>
        <begin position="109"/>
        <end position="211"/>
    </location>
</feature>
<evidence type="ECO:0000256" key="7">
    <source>
        <dbReference type="SAM" id="Phobius"/>
    </source>
</evidence>
<dbReference type="HAMAP" id="MF_00479">
    <property type="entry name" value="RsxG_RnfG"/>
    <property type="match status" value="1"/>
</dbReference>
<keyword evidence="6 7" id="KW-0472">Membrane</keyword>
<keyword evidence="6" id="KW-0997">Cell inner membrane</keyword>
<comment type="subunit">
    <text evidence="6">The complex is composed of six subunits: RnfA, RnfB, RnfC, RnfD, RnfE and RnfG.</text>
</comment>
<keyword evidence="6 7" id="KW-0812">Transmembrane</keyword>
<evidence type="ECO:0000259" key="8">
    <source>
        <dbReference type="SMART" id="SM00900"/>
    </source>
</evidence>
<keyword evidence="4 6" id="KW-0288">FMN</keyword>
<dbReference type="GO" id="GO:0010181">
    <property type="term" value="F:FMN binding"/>
    <property type="evidence" value="ECO:0007669"/>
    <property type="project" value="InterPro"/>
</dbReference>
<proteinExistence type="inferred from homology"/>
<evidence type="ECO:0000256" key="2">
    <source>
        <dbReference type="ARBA" id="ARBA00022553"/>
    </source>
</evidence>
<dbReference type="GeneID" id="86992245"/>
<keyword evidence="1 6" id="KW-0813">Transport</keyword>
<dbReference type="Proteomes" id="UP000030856">
    <property type="component" value="Unassembled WGS sequence"/>
</dbReference>
<evidence type="ECO:0000256" key="1">
    <source>
        <dbReference type="ARBA" id="ARBA00022448"/>
    </source>
</evidence>
<keyword evidence="3 6" id="KW-0285">Flavoprotein</keyword>
<organism evidence="9 11">
    <name type="scientific">Solemya velum gill symbiont</name>
    <dbReference type="NCBI Taxonomy" id="2340"/>
    <lineage>
        <taxon>Bacteria</taxon>
        <taxon>Pseudomonadati</taxon>
        <taxon>Pseudomonadota</taxon>
        <taxon>Gammaproteobacteria</taxon>
        <taxon>sulfur-oxidizing symbionts</taxon>
    </lineage>
</organism>
<comment type="subcellular location">
    <subcellularLocation>
        <location evidence="6">Cell inner membrane</location>
        <topology evidence="6">Single-pass membrane protein</topology>
    </subcellularLocation>
</comment>
<keyword evidence="5 6" id="KW-0249">Electron transport</keyword>
<dbReference type="Proteomes" id="UP000190962">
    <property type="component" value="Unassembled WGS sequence"/>
</dbReference>
<dbReference type="STRING" id="2340.JV46_16910"/>
<evidence type="ECO:0000256" key="5">
    <source>
        <dbReference type="ARBA" id="ARBA00022982"/>
    </source>
</evidence>
<dbReference type="PATRIC" id="fig|2340.3.peg.953"/>
<dbReference type="PANTHER" id="PTHR36118:SF1">
    <property type="entry name" value="ION-TRANSLOCATING OXIDOREDUCTASE COMPLEX SUBUNIT G"/>
    <property type="match status" value="1"/>
</dbReference>
<dbReference type="NCBIfam" id="TIGR01947">
    <property type="entry name" value="rnfG"/>
    <property type="match status" value="1"/>
</dbReference>
<comment type="function">
    <text evidence="6">Part of a membrane-bound complex that couples electron transfer with translocation of ions across the membrane.</text>
</comment>
<dbReference type="InterPro" id="IPR007329">
    <property type="entry name" value="FMN-bd"/>
</dbReference>
<keyword evidence="6" id="KW-1003">Cell membrane</keyword>
<evidence type="ECO:0000313" key="11">
    <source>
        <dbReference type="Proteomes" id="UP000030856"/>
    </source>
</evidence>
<evidence type="ECO:0000313" key="12">
    <source>
        <dbReference type="Proteomes" id="UP000190962"/>
    </source>
</evidence>
<sequence>MSDNPQVDRAHKTTSTAMILTLGLVTALSGFLVVFVYQATKPVIAENKRLAIEQAVLQVIPGAESFTPMLLTEDALVPVAPGIEGTRVYAGYDGENSFIGLAAEGAAQGYADIIQLIYGYKPACECVTGIKVIKLAETPGLGDKIITDKNFVANFDALDVRLNSDATALANAVVLVKKGSKTNPWEVDAITGATISSNAVAKAINASAQQLLPQIQPYLEELEGAQP</sequence>
<reference evidence="9 11" key="1">
    <citation type="journal article" date="2014" name="BMC Genomics">
        <title>The genome of the intracellular bacterium of the coastal bivalve, Solemya velum: a blueprint for thriving in and out of symbiosis.</title>
        <authorList>
            <person name="Dmytrenko O."/>
            <person name="Russell S.L."/>
            <person name="Loo W.T."/>
            <person name="Fontanez K.M."/>
            <person name="Liao L."/>
            <person name="Roeselers G."/>
            <person name="Sharma R."/>
            <person name="Stewart F.J."/>
            <person name="Newton I.L."/>
            <person name="Woyke T."/>
            <person name="Wu D."/>
            <person name="Lang J.M."/>
            <person name="Eisen J.A."/>
            <person name="Cavanaugh C.M."/>
        </authorList>
    </citation>
    <scope>NUCLEOTIDE SEQUENCE [LARGE SCALE GENOMIC DNA]</scope>
    <source>
        <strain evidence="9 11">WH</strain>
    </source>
</reference>
<dbReference type="GO" id="GO:0005886">
    <property type="term" value="C:plasma membrane"/>
    <property type="evidence" value="ECO:0007669"/>
    <property type="project" value="UniProtKB-SubCell"/>
</dbReference>
<evidence type="ECO:0000313" key="9">
    <source>
        <dbReference type="EMBL" id="KHF26442.1"/>
    </source>
</evidence>
<evidence type="ECO:0000256" key="6">
    <source>
        <dbReference type="HAMAP-Rule" id="MF_00479"/>
    </source>
</evidence>
<gene>
    <name evidence="9" type="primary">rnfG2</name>
    <name evidence="6" type="synonym">rnfG</name>
    <name evidence="10" type="ORF">BOV88_04365</name>
    <name evidence="9" type="ORF">JV46_16910</name>
</gene>
<dbReference type="GO" id="GO:0009055">
    <property type="term" value="F:electron transfer activity"/>
    <property type="evidence" value="ECO:0007669"/>
    <property type="project" value="InterPro"/>
</dbReference>
<feature type="transmembrane region" description="Helical" evidence="7">
    <location>
        <begin position="17"/>
        <end position="39"/>
    </location>
</feature>
<dbReference type="OrthoDB" id="9794010at2"/>
<protein>
    <recommendedName>
        <fullName evidence="6">Ion-translocating oxidoreductase complex subunit G</fullName>
        <ecNumber evidence="6">7.-.-.-</ecNumber>
    </recommendedName>
    <alternativeName>
        <fullName evidence="6">Rnf electron transport complex subunit G</fullName>
    </alternativeName>
</protein>
<keyword evidence="6 7" id="KW-1133">Transmembrane helix</keyword>
<comment type="cofactor">
    <cofactor evidence="6">
        <name>FMN</name>
        <dbReference type="ChEBI" id="CHEBI:58210"/>
    </cofactor>
</comment>
<comment type="caution">
    <text evidence="9">The sequence shown here is derived from an EMBL/GenBank/DDBJ whole genome shotgun (WGS) entry which is preliminary data.</text>
</comment>
<dbReference type="RefSeq" id="WP_043116217.1">
    <property type="nucleotide sequence ID" value="NZ_JRAA01000001.1"/>
</dbReference>
<evidence type="ECO:0000313" key="10">
    <source>
        <dbReference type="EMBL" id="OOY35485.1"/>
    </source>
</evidence>
<dbReference type="PANTHER" id="PTHR36118">
    <property type="entry name" value="ION-TRANSLOCATING OXIDOREDUCTASE COMPLEX SUBUNIT G"/>
    <property type="match status" value="1"/>
</dbReference>
<comment type="similarity">
    <text evidence="6">Belongs to the RnfG family.</text>
</comment>
<dbReference type="PIRSF" id="PIRSF006091">
    <property type="entry name" value="E_trnsport_RnfG"/>
    <property type="match status" value="1"/>
</dbReference>
<reference evidence="10 12" key="2">
    <citation type="submission" date="2016-11" db="EMBL/GenBank/DDBJ databases">
        <title>Mixed transmission modes and dynamic genome evolution in an obligate animal-bacterial symbiosis.</title>
        <authorList>
            <person name="Russell S.L."/>
            <person name="Corbett-Detig R.B."/>
            <person name="Cavanaugh C.M."/>
        </authorList>
    </citation>
    <scope>NUCLEOTIDE SEQUENCE [LARGE SCALE GENOMIC DNA]</scope>
    <source>
        <strain evidence="10">MA-KB16</strain>
    </source>
</reference>
<keyword evidence="11" id="KW-1185">Reference proteome</keyword>